<feature type="transmembrane region" description="Helical" evidence="3">
    <location>
        <begin position="650"/>
        <end position="671"/>
    </location>
</feature>
<keyword evidence="3" id="KW-1133">Transmembrane helix</keyword>
<accession>A0AAW1Y1C3</accession>
<feature type="transmembrane region" description="Helical" evidence="3">
    <location>
        <begin position="606"/>
        <end position="629"/>
    </location>
</feature>
<evidence type="ECO:0000259" key="4">
    <source>
        <dbReference type="Pfam" id="PF13962"/>
    </source>
</evidence>
<proteinExistence type="predicted"/>
<evidence type="ECO:0000256" key="3">
    <source>
        <dbReference type="SAM" id="Phobius"/>
    </source>
</evidence>
<dbReference type="Pfam" id="PF13962">
    <property type="entry name" value="PGG"/>
    <property type="match status" value="1"/>
</dbReference>
<feature type="domain" description="PGG" evidence="4">
    <location>
        <begin position="558"/>
        <end position="670"/>
    </location>
</feature>
<dbReference type="Gene3D" id="1.25.40.20">
    <property type="entry name" value="Ankyrin repeat-containing domain"/>
    <property type="match status" value="2"/>
</dbReference>
<dbReference type="AlphaFoldDB" id="A0AAW1Y1C3"/>
<protein>
    <recommendedName>
        <fullName evidence="4">PGG domain-containing protein</fullName>
    </recommendedName>
</protein>
<feature type="compositionally biased region" description="Basic and acidic residues" evidence="2">
    <location>
        <begin position="385"/>
        <end position="394"/>
    </location>
</feature>
<dbReference type="EMBL" id="JBEDUW010000002">
    <property type="protein sequence ID" value="KAK9942837.1"/>
    <property type="molecule type" value="Genomic_DNA"/>
</dbReference>
<dbReference type="SMART" id="SM00248">
    <property type="entry name" value="ANK"/>
    <property type="match status" value="6"/>
</dbReference>
<reference evidence="5 6" key="1">
    <citation type="journal article" date="2023" name="G3 (Bethesda)">
        <title>A chromosome-length genome assembly and annotation of blackberry (Rubus argutus, cv. 'Hillquist').</title>
        <authorList>
            <person name="Bruna T."/>
            <person name="Aryal R."/>
            <person name="Dudchenko O."/>
            <person name="Sargent D.J."/>
            <person name="Mead D."/>
            <person name="Buti M."/>
            <person name="Cavallini A."/>
            <person name="Hytonen T."/>
            <person name="Andres J."/>
            <person name="Pham M."/>
            <person name="Weisz D."/>
            <person name="Mascagni F."/>
            <person name="Usai G."/>
            <person name="Natali L."/>
            <person name="Bassil N."/>
            <person name="Fernandez G.E."/>
            <person name="Lomsadze A."/>
            <person name="Armour M."/>
            <person name="Olukolu B."/>
            <person name="Poorten T."/>
            <person name="Britton C."/>
            <person name="Davik J."/>
            <person name="Ashrafi H."/>
            <person name="Aiden E.L."/>
            <person name="Borodovsky M."/>
            <person name="Worthington M."/>
        </authorList>
    </citation>
    <scope>NUCLEOTIDE SEQUENCE [LARGE SCALE GENOMIC DNA]</scope>
    <source>
        <strain evidence="5">PI 553951</strain>
    </source>
</reference>
<evidence type="ECO:0000313" key="6">
    <source>
        <dbReference type="Proteomes" id="UP001457282"/>
    </source>
</evidence>
<dbReference type="SUPFAM" id="SSF48403">
    <property type="entry name" value="Ankyrin repeat"/>
    <property type="match status" value="2"/>
</dbReference>
<dbReference type="GO" id="GO:0016020">
    <property type="term" value="C:membrane"/>
    <property type="evidence" value="ECO:0007669"/>
    <property type="project" value="TreeGrafter"/>
</dbReference>
<dbReference type="Pfam" id="PF12796">
    <property type="entry name" value="Ank_2"/>
    <property type="match status" value="2"/>
</dbReference>
<evidence type="ECO:0000313" key="5">
    <source>
        <dbReference type="EMBL" id="KAK9942837.1"/>
    </source>
</evidence>
<keyword evidence="6" id="KW-1185">Reference proteome</keyword>
<keyword evidence="1" id="KW-0040">ANK repeat</keyword>
<dbReference type="PANTHER" id="PTHR24177">
    <property type="entry name" value="CASKIN"/>
    <property type="match status" value="1"/>
</dbReference>
<name>A0AAW1Y1C3_RUBAR</name>
<dbReference type="Proteomes" id="UP001457282">
    <property type="component" value="Unassembled WGS sequence"/>
</dbReference>
<feature type="region of interest" description="Disordered" evidence="2">
    <location>
        <begin position="381"/>
        <end position="419"/>
    </location>
</feature>
<dbReference type="InterPro" id="IPR036770">
    <property type="entry name" value="Ankyrin_rpt-contain_sf"/>
</dbReference>
<keyword evidence="3" id="KW-0472">Membrane</keyword>
<dbReference type="InterPro" id="IPR026961">
    <property type="entry name" value="PGG_dom"/>
</dbReference>
<keyword evidence="3" id="KW-0812">Transmembrane</keyword>
<dbReference type="PANTHER" id="PTHR24177:SF103">
    <property type="entry name" value="PGG DOMAIN-CONTAINING PROTEIN"/>
    <property type="match status" value="1"/>
</dbReference>
<organism evidence="5 6">
    <name type="scientific">Rubus argutus</name>
    <name type="common">Southern blackberry</name>
    <dbReference type="NCBI Taxonomy" id="59490"/>
    <lineage>
        <taxon>Eukaryota</taxon>
        <taxon>Viridiplantae</taxon>
        <taxon>Streptophyta</taxon>
        <taxon>Embryophyta</taxon>
        <taxon>Tracheophyta</taxon>
        <taxon>Spermatophyta</taxon>
        <taxon>Magnoliopsida</taxon>
        <taxon>eudicotyledons</taxon>
        <taxon>Gunneridae</taxon>
        <taxon>Pentapetalae</taxon>
        <taxon>rosids</taxon>
        <taxon>fabids</taxon>
        <taxon>Rosales</taxon>
        <taxon>Rosaceae</taxon>
        <taxon>Rosoideae</taxon>
        <taxon>Rosoideae incertae sedis</taxon>
        <taxon>Rubus</taxon>
    </lineage>
</organism>
<dbReference type="PROSITE" id="PS50088">
    <property type="entry name" value="ANK_REPEAT"/>
    <property type="match status" value="1"/>
</dbReference>
<comment type="caution">
    <text evidence="5">The sequence shown here is derived from an EMBL/GenBank/DDBJ whole genome shotgun (WGS) entry which is preliminary data.</text>
</comment>
<dbReference type="InterPro" id="IPR002110">
    <property type="entry name" value="Ankyrin_rpt"/>
</dbReference>
<evidence type="ECO:0000256" key="1">
    <source>
        <dbReference type="PROSITE-ProRule" id="PRU00023"/>
    </source>
</evidence>
<feature type="repeat" description="ANK" evidence="1">
    <location>
        <begin position="63"/>
        <end position="93"/>
    </location>
</feature>
<evidence type="ECO:0000256" key="2">
    <source>
        <dbReference type="SAM" id="MobiDB-lite"/>
    </source>
</evidence>
<feature type="transmembrane region" description="Helical" evidence="3">
    <location>
        <begin position="683"/>
        <end position="703"/>
    </location>
</feature>
<sequence>MSTNVSFDLPLVAGREDFMRIMDPAAERIKKDLFKFAMKSEWKEVVEVYRTNSLAHKAPITKLGDTALHLAVFDGQENCVEELVKLVTKNGKDHLPIQLKNERGNTPLHIAASIGNVRMCECIAKICPSLVGIVNKNKETPLFMAASYGKRDAFLCLHYICTSDASHPNYNYCRRGDGETILHRAIAGDYYDLAFQIIALYKDLVNHVDAAGFFPLHLLASKPSAFKSGSHLSLWSRIIYHCTYVDELKVEPADHFPTRKDLADTEKAEEPEVALRRENPSHYDICFEFFKLLTKSLLIVLGLGSREILKIREKKEKHKWSVQVMNELLNGASPYEYEGGGMNPLQAAQLYRTEDETMPYTVSDSGGGVKFGSIVEEQMVTPRSTTDHHQDDNKGNVSKKKIAEGSSPEGTEKTPPDTPILIAAKNGVTEMVQKILELFPVAIQDLNADKKNIVLLAVENRHPDVYQLLLKRNILKERVFSEVDKDGNSALHLAAKLGDYKPWLIPGAALQMQWEIKWYQFVKDTMPRHLLSCHNKDKKTAKELFTETHIGIVKDGGQWLTNTSQSCSVVAALISTVAFATASTVPGGTKEENGKPTFEDQPAFDIFAIASLVALCFSVTSLVMFLAILTSRYQETDFRKDLPRKLLIGLTSLFVSIAAILISFCAGHFFVLKDELKYAVFPIYAVTCFPVTLFAVAQFPLYVDLIWAIFKKVPQPNSGVSR</sequence>
<gene>
    <name evidence="5" type="ORF">M0R45_008485</name>
</gene>